<keyword evidence="3" id="KW-1185">Reference proteome</keyword>
<feature type="compositionally biased region" description="Basic and acidic residues" evidence="1">
    <location>
        <begin position="33"/>
        <end position="64"/>
    </location>
</feature>
<sequence>MRACDVYGGLTGRWRTTHLVYHRPCLAQTTRRAGIEGGRKSKRWAGEGDREQRRHGSESPERVRGGLSETSAKRGRGKTRTRASDECECEQRRAEAMTSARRARDRRGLIGRRPSLHCILRPVLSP</sequence>
<name>A0A371CHL6_9APHY</name>
<dbReference type="EMBL" id="KZ857650">
    <property type="protein sequence ID" value="RDX39779.1"/>
    <property type="molecule type" value="Genomic_DNA"/>
</dbReference>
<gene>
    <name evidence="2" type="ORF">OH76DRAFT_538166</name>
</gene>
<dbReference type="AlphaFoldDB" id="A0A371CHL6"/>
<organism evidence="2 3">
    <name type="scientific">Lentinus brumalis</name>
    <dbReference type="NCBI Taxonomy" id="2498619"/>
    <lineage>
        <taxon>Eukaryota</taxon>
        <taxon>Fungi</taxon>
        <taxon>Dikarya</taxon>
        <taxon>Basidiomycota</taxon>
        <taxon>Agaricomycotina</taxon>
        <taxon>Agaricomycetes</taxon>
        <taxon>Polyporales</taxon>
        <taxon>Polyporaceae</taxon>
        <taxon>Lentinus</taxon>
    </lineage>
</organism>
<feature type="region of interest" description="Disordered" evidence="1">
    <location>
        <begin position="27"/>
        <end position="108"/>
    </location>
</feature>
<protein>
    <submittedName>
        <fullName evidence="2">Uncharacterized protein</fullName>
    </submittedName>
</protein>
<dbReference type="Proteomes" id="UP000256964">
    <property type="component" value="Unassembled WGS sequence"/>
</dbReference>
<proteinExistence type="predicted"/>
<evidence type="ECO:0000313" key="3">
    <source>
        <dbReference type="Proteomes" id="UP000256964"/>
    </source>
</evidence>
<feature type="compositionally biased region" description="Basic and acidic residues" evidence="1">
    <location>
        <begin position="82"/>
        <end position="95"/>
    </location>
</feature>
<evidence type="ECO:0000256" key="1">
    <source>
        <dbReference type="SAM" id="MobiDB-lite"/>
    </source>
</evidence>
<reference evidence="2 3" key="1">
    <citation type="journal article" date="2018" name="Biotechnol. Biofuels">
        <title>Integrative visual omics of the white-rot fungus Polyporus brumalis exposes the biotechnological potential of its oxidative enzymes for delignifying raw plant biomass.</title>
        <authorList>
            <person name="Miyauchi S."/>
            <person name="Rancon A."/>
            <person name="Drula E."/>
            <person name="Hage H."/>
            <person name="Chaduli D."/>
            <person name="Favel A."/>
            <person name="Grisel S."/>
            <person name="Henrissat B."/>
            <person name="Herpoel-Gimbert I."/>
            <person name="Ruiz-Duenas F.J."/>
            <person name="Chevret D."/>
            <person name="Hainaut M."/>
            <person name="Lin J."/>
            <person name="Wang M."/>
            <person name="Pangilinan J."/>
            <person name="Lipzen A."/>
            <person name="Lesage-Meessen L."/>
            <person name="Navarro D."/>
            <person name="Riley R."/>
            <person name="Grigoriev I.V."/>
            <person name="Zhou S."/>
            <person name="Raouche S."/>
            <person name="Rosso M.N."/>
        </authorList>
    </citation>
    <scope>NUCLEOTIDE SEQUENCE [LARGE SCALE GENOMIC DNA]</scope>
    <source>
        <strain evidence="2 3">BRFM 1820</strain>
    </source>
</reference>
<accession>A0A371CHL6</accession>
<evidence type="ECO:0000313" key="2">
    <source>
        <dbReference type="EMBL" id="RDX39779.1"/>
    </source>
</evidence>